<reference evidence="1" key="1">
    <citation type="journal article" date="2020" name="Nature">
        <title>Giant virus diversity and host interactions through global metagenomics.</title>
        <authorList>
            <person name="Schulz F."/>
            <person name="Roux S."/>
            <person name="Paez-Espino D."/>
            <person name="Jungbluth S."/>
            <person name="Walsh D.A."/>
            <person name="Denef V.J."/>
            <person name="McMahon K.D."/>
            <person name="Konstantinidis K.T."/>
            <person name="Eloe-Fadrosh E.A."/>
            <person name="Kyrpides N.C."/>
            <person name="Woyke T."/>
        </authorList>
    </citation>
    <scope>NUCLEOTIDE SEQUENCE</scope>
    <source>
        <strain evidence="1">GVMAG-M-3300023184-177</strain>
    </source>
</reference>
<protein>
    <submittedName>
        <fullName evidence="1">Uncharacterized protein</fullName>
    </submittedName>
</protein>
<dbReference type="EMBL" id="MN740019">
    <property type="protein sequence ID" value="QHT84554.1"/>
    <property type="molecule type" value="Genomic_DNA"/>
</dbReference>
<evidence type="ECO:0000313" key="1">
    <source>
        <dbReference type="EMBL" id="QHT84554.1"/>
    </source>
</evidence>
<dbReference type="AlphaFoldDB" id="A0A6C0HVN6"/>
<organism evidence="1">
    <name type="scientific">viral metagenome</name>
    <dbReference type="NCBI Taxonomy" id="1070528"/>
    <lineage>
        <taxon>unclassified sequences</taxon>
        <taxon>metagenomes</taxon>
        <taxon>organismal metagenomes</taxon>
    </lineage>
</organism>
<sequence>MSIFKRPAHLNLSITNPNPIIFHVIEEETEQTRINAIDNAVNLKMFDYERACKIAASPIVHNLWNKEYIDLSNDVECVHRPVMLEYNYDMVLFAATYIFFYKYALLEESASIFHRKWLSMYICFWEGPLDMDYDLLPENEKQKFRDIYNTMLEVVKMH</sequence>
<proteinExistence type="predicted"/>
<name>A0A6C0HVN6_9ZZZZ</name>
<accession>A0A6C0HVN6</accession>